<feature type="transmembrane region" description="Helical" evidence="2">
    <location>
        <begin position="332"/>
        <end position="360"/>
    </location>
</feature>
<protein>
    <submittedName>
        <fullName evidence="3">MATE family efflux transporter</fullName>
    </submittedName>
</protein>
<feature type="transmembrane region" description="Helical" evidence="2">
    <location>
        <begin position="292"/>
        <end position="320"/>
    </location>
</feature>
<proteinExistence type="predicted"/>
<feature type="transmembrane region" description="Helical" evidence="2">
    <location>
        <begin position="107"/>
        <end position="125"/>
    </location>
</feature>
<gene>
    <name evidence="3" type="ORF">KZ820_15820</name>
</gene>
<reference evidence="3 4" key="1">
    <citation type="submission" date="2021-07" db="EMBL/GenBank/DDBJ databases">
        <title>Sphingomonas sp.</title>
        <authorList>
            <person name="Feng G."/>
            <person name="Li J."/>
            <person name="Pan M."/>
        </authorList>
    </citation>
    <scope>NUCLEOTIDE SEQUENCE [LARGE SCALE GENOMIC DNA]</scope>
    <source>
        <strain evidence="3 4">RRHST34</strain>
    </source>
</reference>
<comment type="caution">
    <text evidence="3">The sequence shown here is derived from an EMBL/GenBank/DDBJ whole genome shotgun (WGS) entry which is preliminary data.</text>
</comment>
<keyword evidence="4" id="KW-1185">Reference proteome</keyword>
<feature type="transmembrane region" description="Helical" evidence="2">
    <location>
        <begin position="63"/>
        <end position="86"/>
    </location>
</feature>
<organism evidence="3 4">
    <name type="scientific">Sphingomonas citri</name>
    <dbReference type="NCBI Taxonomy" id="2862499"/>
    <lineage>
        <taxon>Bacteria</taxon>
        <taxon>Pseudomonadati</taxon>
        <taxon>Pseudomonadota</taxon>
        <taxon>Alphaproteobacteria</taxon>
        <taxon>Sphingomonadales</taxon>
        <taxon>Sphingomonadaceae</taxon>
        <taxon>Sphingomonas</taxon>
    </lineage>
</organism>
<dbReference type="Pfam" id="PF01554">
    <property type="entry name" value="MatE"/>
    <property type="match status" value="2"/>
</dbReference>
<dbReference type="CDD" id="cd13131">
    <property type="entry name" value="MATE_NorM_like"/>
    <property type="match status" value="1"/>
</dbReference>
<name>A0ABS7BRH7_9SPHN</name>
<keyword evidence="2" id="KW-0472">Membrane</keyword>
<dbReference type="RefSeq" id="WP_219749562.1">
    <property type="nucleotide sequence ID" value="NZ_JAHXZN010000006.1"/>
</dbReference>
<dbReference type="InterPro" id="IPR002528">
    <property type="entry name" value="MATE_fam"/>
</dbReference>
<dbReference type="PANTHER" id="PTHR43298">
    <property type="entry name" value="MULTIDRUG RESISTANCE PROTEIN NORM-RELATED"/>
    <property type="match status" value="1"/>
</dbReference>
<feature type="transmembrane region" description="Helical" evidence="2">
    <location>
        <begin position="406"/>
        <end position="428"/>
    </location>
</feature>
<feature type="transmembrane region" description="Helical" evidence="2">
    <location>
        <begin position="145"/>
        <end position="162"/>
    </location>
</feature>
<sequence>MHGAATLHPLTERAPATWQRELRALAALAGPLVGANLLQMAVFAVDVVFVARLGPVEFAAATLGVFLFNLLAFALVGLVGAAEPLIAAALGRRIGAVRQVRRSFRMALWLAAAGSLVVIALLNLAEPILRLAGQDAAVAARSGSFCRLLSLAAPFAVAAALMRLTAAALGRPGWALVVTLLALGVAVAANWCLVFGNAGFPALGLEGAAIASVLTSLATSASYAVILSTDRRLRRFHLFGNWWRTEWPRMIEIAKLGAPIALGWMAEGGLFGGAALLMGLISVTAIDAHAVALNIAAIAFQVPFGLAQAATIRVGLAYGAADPRWVGRAGGVAIVSGIAVMVVSASILWAVPGLLVRAYVDPAREVAVAALAVELLGVAAVFQLVDGAQAVAAGVLRGVQDTRVPMMIQVFGYWVIGFGIAALLGFTFGWGAIGIWWGLAAGLGVVSALLIWRWSARARLGLLPDPAARTA</sequence>
<feature type="transmembrane region" description="Helical" evidence="2">
    <location>
        <begin position="366"/>
        <end position="385"/>
    </location>
</feature>
<keyword evidence="2" id="KW-0812">Transmembrane</keyword>
<accession>A0ABS7BRH7</accession>
<dbReference type="Proteomes" id="UP000759103">
    <property type="component" value="Unassembled WGS sequence"/>
</dbReference>
<keyword evidence="2" id="KW-1133">Transmembrane helix</keyword>
<evidence type="ECO:0000313" key="3">
    <source>
        <dbReference type="EMBL" id="MBW6532210.1"/>
    </source>
</evidence>
<feature type="transmembrane region" description="Helical" evidence="2">
    <location>
        <begin position="208"/>
        <end position="227"/>
    </location>
</feature>
<evidence type="ECO:0000256" key="1">
    <source>
        <dbReference type="ARBA" id="ARBA00022448"/>
    </source>
</evidence>
<feature type="transmembrane region" description="Helical" evidence="2">
    <location>
        <begin position="174"/>
        <end position="196"/>
    </location>
</feature>
<feature type="transmembrane region" description="Helical" evidence="2">
    <location>
        <begin position="434"/>
        <end position="452"/>
    </location>
</feature>
<dbReference type="InterPro" id="IPR050222">
    <property type="entry name" value="MATE_MdtK"/>
</dbReference>
<evidence type="ECO:0000313" key="4">
    <source>
        <dbReference type="Proteomes" id="UP000759103"/>
    </source>
</evidence>
<evidence type="ECO:0000256" key="2">
    <source>
        <dbReference type="SAM" id="Phobius"/>
    </source>
</evidence>
<feature type="transmembrane region" description="Helical" evidence="2">
    <location>
        <begin position="25"/>
        <end position="51"/>
    </location>
</feature>
<dbReference type="PANTHER" id="PTHR43298:SF2">
    <property type="entry name" value="FMN_FAD EXPORTER YEEO-RELATED"/>
    <property type="match status" value="1"/>
</dbReference>
<feature type="transmembrane region" description="Helical" evidence="2">
    <location>
        <begin position="260"/>
        <end position="286"/>
    </location>
</feature>
<dbReference type="EMBL" id="JAHXZN010000006">
    <property type="protein sequence ID" value="MBW6532210.1"/>
    <property type="molecule type" value="Genomic_DNA"/>
</dbReference>
<dbReference type="NCBIfam" id="TIGR00797">
    <property type="entry name" value="matE"/>
    <property type="match status" value="1"/>
</dbReference>
<keyword evidence="1" id="KW-0813">Transport</keyword>